<gene>
    <name evidence="2" type="ORF">CFK41_14565</name>
</gene>
<keyword evidence="3" id="KW-1185">Reference proteome</keyword>
<dbReference type="PROSITE" id="PS51186">
    <property type="entry name" value="GNAT"/>
    <property type="match status" value="1"/>
</dbReference>
<dbReference type="InterPro" id="IPR016181">
    <property type="entry name" value="Acyl_CoA_acyltransferase"/>
</dbReference>
<evidence type="ECO:0000313" key="3">
    <source>
        <dbReference type="Proteomes" id="UP000217889"/>
    </source>
</evidence>
<evidence type="ECO:0000313" key="2">
    <source>
        <dbReference type="EMBL" id="ATG55865.1"/>
    </source>
</evidence>
<dbReference type="OrthoDB" id="9805924at2"/>
<dbReference type="Gene3D" id="3.40.630.30">
    <property type="match status" value="1"/>
</dbReference>
<keyword evidence="2" id="KW-0808">Transferase</keyword>
<sequence>MCQDRAMPHAPALRLATSSDLDVLAARDRHLRPERLAASIAAGQVLVVDGREGILGWLRWGFFWDEIPFMNMLFVLVPARGRGLGGSLVEDWEARARADGHDAVLTSTRSDEAAQHFYRRRGYADAGVLLLPDEPAELLLRKELR</sequence>
<name>A0A291H084_9MICO</name>
<dbReference type="InterPro" id="IPR000182">
    <property type="entry name" value="GNAT_dom"/>
</dbReference>
<organism evidence="2 3">
    <name type="scientific">Brachybacterium ginsengisoli</name>
    <dbReference type="NCBI Taxonomy" id="1331682"/>
    <lineage>
        <taxon>Bacteria</taxon>
        <taxon>Bacillati</taxon>
        <taxon>Actinomycetota</taxon>
        <taxon>Actinomycetes</taxon>
        <taxon>Micrococcales</taxon>
        <taxon>Dermabacteraceae</taxon>
        <taxon>Brachybacterium</taxon>
    </lineage>
</organism>
<feature type="domain" description="N-acetyltransferase" evidence="1">
    <location>
        <begin position="11"/>
        <end position="145"/>
    </location>
</feature>
<dbReference type="Proteomes" id="UP000217889">
    <property type="component" value="Chromosome"/>
</dbReference>
<dbReference type="Pfam" id="PF13508">
    <property type="entry name" value="Acetyltransf_7"/>
    <property type="match status" value="1"/>
</dbReference>
<protein>
    <submittedName>
        <fullName evidence="2">GNAT family N-acetyltransferase</fullName>
    </submittedName>
</protein>
<dbReference type="EMBL" id="CP023564">
    <property type="protein sequence ID" value="ATG55865.1"/>
    <property type="molecule type" value="Genomic_DNA"/>
</dbReference>
<dbReference type="AlphaFoldDB" id="A0A291H084"/>
<dbReference type="GO" id="GO:0016747">
    <property type="term" value="F:acyltransferase activity, transferring groups other than amino-acyl groups"/>
    <property type="evidence" value="ECO:0007669"/>
    <property type="project" value="InterPro"/>
</dbReference>
<dbReference type="SUPFAM" id="SSF55729">
    <property type="entry name" value="Acyl-CoA N-acyltransferases (Nat)"/>
    <property type="match status" value="1"/>
</dbReference>
<evidence type="ECO:0000259" key="1">
    <source>
        <dbReference type="PROSITE" id="PS51186"/>
    </source>
</evidence>
<dbReference type="KEGG" id="bgg:CFK41_14565"/>
<reference evidence="2 3" key="1">
    <citation type="journal article" date="2014" name="Int. J. Syst. Evol. Microbiol.">
        <title>Brachybacterium ginsengisoli sp. nov., isolated from soil of a ginseng field.</title>
        <authorList>
            <person name="Hoang V.A."/>
            <person name="Kim Y.J."/>
            <person name="Nguyen N.L."/>
            <person name="Yang D.C."/>
        </authorList>
    </citation>
    <scope>NUCLEOTIDE SEQUENCE [LARGE SCALE GENOMIC DNA]</scope>
    <source>
        <strain evidence="2 3">DCY80</strain>
    </source>
</reference>
<accession>A0A291H084</accession>
<proteinExistence type="predicted"/>